<evidence type="ECO:0000259" key="1">
    <source>
        <dbReference type="Pfam" id="PF02889"/>
    </source>
</evidence>
<feature type="domain" description="SEC63" evidence="1">
    <location>
        <begin position="2"/>
        <end position="52"/>
    </location>
</feature>
<dbReference type="Gramene" id="KMS65490">
    <property type="protein sequence ID" value="KMS65490"/>
    <property type="gene ID" value="BVRB_035470"/>
</dbReference>
<dbReference type="InterPro" id="IPR004179">
    <property type="entry name" value="Sec63-dom"/>
</dbReference>
<dbReference type="Gene3D" id="1.10.3380.10">
    <property type="entry name" value="Sec63 N-terminal domain-like domain"/>
    <property type="match status" value="1"/>
</dbReference>
<keyword evidence="3" id="KW-1185">Reference proteome</keyword>
<reference evidence="2 3" key="1">
    <citation type="journal article" date="2014" name="Nature">
        <title>The genome of the recently domesticated crop plant sugar beet (Beta vulgaris).</title>
        <authorList>
            <person name="Dohm J.C."/>
            <person name="Minoche A.E."/>
            <person name="Holtgrawe D."/>
            <person name="Capella-Gutierrez S."/>
            <person name="Zakrzewski F."/>
            <person name="Tafer H."/>
            <person name="Rupp O."/>
            <person name="Sorensen T.R."/>
            <person name="Stracke R."/>
            <person name="Reinhardt R."/>
            <person name="Goesmann A."/>
            <person name="Kraft T."/>
            <person name="Schulz B."/>
            <person name="Stadler P.F."/>
            <person name="Schmidt T."/>
            <person name="Gabaldon T."/>
            <person name="Lehrach H."/>
            <person name="Weisshaar B."/>
            <person name="Himmelbauer H."/>
        </authorList>
    </citation>
    <scope>NUCLEOTIDE SEQUENCE [LARGE SCALE GENOMIC DNA]</scope>
    <source>
        <tissue evidence="2">Taproot</tissue>
    </source>
</reference>
<dbReference type="Pfam" id="PF02889">
    <property type="entry name" value="Sec63"/>
    <property type="match status" value="1"/>
</dbReference>
<feature type="non-terminal residue" evidence="2">
    <location>
        <position position="52"/>
    </location>
</feature>
<dbReference type="OrthoDB" id="5575at2759"/>
<proteinExistence type="predicted"/>
<accession>A0A0J8BIH7</accession>
<protein>
    <recommendedName>
        <fullName evidence="1">SEC63 domain-containing protein</fullName>
    </recommendedName>
</protein>
<name>A0A0J8BIH7_BETVV</name>
<evidence type="ECO:0000313" key="3">
    <source>
        <dbReference type="Proteomes" id="UP000035740"/>
    </source>
</evidence>
<dbReference type="eggNOG" id="KOG0952">
    <property type="taxonomic scope" value="Eukaryota"/>
</dbReference>
<dbReference type="AlphaFoldDB" id="A0A0J8BIH7"/>
<dbReference type="Proteomes" id="UP000035740">
    <property type="component" value="Unassembled WGS sequence"/>
</dbReference>
<gene>
    <name evidence="2" type="ORF">BVRB_035470</name>
</gene>
<dbReference type="EMBL" id="KQ107827">
    <property type="protein sequence ID" value="KMS65490.1"/>
    <property type="molecule type" value="Genomic_DNA"/>
</dbReference>
<dbReference type="SUPFAM" id="SSF158702">
    <property type="entry name" value="Sec63 N-terminal domain-like"/>
    <property type="match status" value="1"/>
</dbReference>
<evidence type="ECO:0000313" key="2">
    <source>
        <dbReference type="EMBL" id="KMS65490.1"/>
    </source>
</evidence>
<organism evidence="2 3">
    <name type="scientific">Beta vulgaris subsp. vulgaris</name>
    <name type="common">Beet</name>
    <dbReference type="NCBI Taxonomy" id="3555"/>
    <lineage>
        <taxon>Eukaryota</taxon>
        <taxon>Viridiplantae</taxon>
        <taxon>Streptophyta</taxon>
        <taxon>Embryophyta</taxon>
        <taxon>Tracheophyta</taxon>
        <taxon>Spermatophyta</taxon>
        <taxon>Magnoliopsida</taxon>
        <taxon>eudicotyledons</taxon>
        <taxon>Gunneridae</taxon>
        <taxon>Pentapetalae</taxon>
        <taxon>Caryophyllales</taxon>
        <taxon>Chenopodiaceae</taxon>
        <taxon>Betoideae</taxon>
        <taxon>Beta</taxon>
    </lineage>
</organism>
<sequence length="52" mass="5679">MQRAPVPVNDYITDTKSVLDQSARVIQALLSLAASMRLGRTALSIVHLLQCL</sequence>